<dbReference type="Gene3D" id="3.40.190.10">
    <property type="entry name" value="Periplasmic binding protein-like II"/>
    <property type="match status" value="2"/>
</dbReference>
<evidence type="ECO:0000313" key="1">
    <source>
        <dbReference type="EMBL" id="BCD95894.1"/>
    </source>
</evidence>
<evidence type="ECO:0000313" key="2">
    <source>
        <dbReference type="Proteomes" id="UP001320119"/>
    </source>
</evidence>
<proteinExistence type="predicted"/>
<keyword evidence="2" id="KW-1185">Reference proteome</keyword>
<accession>A0AAN1WE30</accession>
<sequence length="294" mass="34468">MVITVLASMQIGNSALAQTLTVRYPAVQHPYYSERDQYFVKILKMALSESGWQHEIESINFPAYSENRSVVFLKAKQYDVHWLNTTVEREAEVEAIKIPLYKGVIGWRALLIKDGRQPEFDQVKTIEDLQRYLFIQGHDWADIEILKNNQLRVEGSSNWAGLFKMVDLGRVDAFPRSIVEIVEEHHKYGEGLKIEKGVILQYPSAYYFFVHKDNTELKAAIESGLNTIIQDGRFDRIFFETFLSKIEPLNIEHRRVFSIERLALKNSMPLEDEHLWFSVDWYKRMKAQYLQKDD</sequence>
<protein>
    <recommendedName>
        <fullName evidence="3">Solute-binding protein family 3/N-terminal domain-containing protein</fullName>
    </recommendedName>
</protein>
<name>A0AAN1WE30_9GAMM</name>
<evidence type="ECO:0008006" key="3">
    <source>
        <dbReference type="Google" id="ProtNLM"/>
    </source>
</evidence>
<dbReference type="KEGG" id="marq:MARGE09_P0093"/>
<dbReference type="AlphaFoldDB" id="A0AAN1WE30"/>
<dbReference type="SUPFAM" id="SSF53850">
    <property type="entry name" value="Periplasmic binding protein-like II"/>
    <property type="match status" value="1"/>
</dbReference>
<organism evidence="1 2">
    <name type="scientific">Marinagarivorans cellulosilyticus</name>
    <dbReference type="NCBI Taxonomy" id="2721545"/>
    <lineage>
        <taxon>Bacteria</taxon>
        <taxon>Pseudomonadati</taxon>
        <taxon>Pseudomonadota</taxon>
        <taxon>Gammaproteobacteria</taxon>
        <taxon>Cellvibrionales</taxon>
        <taxon>Cellvibrionaceae</taxon>
        <taxon>Marinagarivorans</taxon>
    </lineage>
</organism>
<reference evidence="1 2" key="1">
    <citation type="journal article" date="2022" name="IScience">
        <title>An ultrasensitive nanofiber-based assay for enzymatic hydrolysis and deep-sea microbial degradation of cellulose.</title>
        <authorList>
            <person name="Tsudome M."/>
            <person name="Tachioka M."/>
            <person name="Miyazaki M."/>
            <person name="Uchimura K."/>
            <person name="Tsuda M."/>
            <person name="Takaki Y."/>
            <person name="Deguchi S."/>
        </authorList>
    </citation>
    <scope>NUCLEOTIDE SEQUENCE [LARGE SCALE GENOMIC DNA]</scope>
    <source>
        <strain evidence="1 2">GE09</strain>
    </source>
</reference>
<gene>
    <name evidence="1" type="ORF">MARGE09_P0093</name>
</gene>
<dbReference type="Proteomes" id="UP001320119">
    <property type="component" value="Chromosome"/>
</dbReference>
<dbReference type="EMBL" id="AP023086">
    <property type="protein sequence ID" value="BCD95894.1"/>
    <property type="molecule type" value="Genomic_DNA"/>
</dbReference>